<organism evidence="1 2">
    <name type="scientific">Microcella alkalica</name>
    <dbReference type="NCBI Taxonomy" id="355930"/>
    <lineage>
        <taxon>Bacteria</taxon>
        <taxon>Bacillati</taxon>
        <taxon>Actinomycetota</taxon>
        <taxon>Actinomycetes</taxon>
        <taxon>Micrococcales</taxon>
        <taxon>Microbacteriaceae</taxon>
        <taxon>Microcella</taxon>
    </lineage>
</organism>
<dbReference type="AlphaFoldDB" id="A0A839E6I0"/>
<keyword evidence="2" id="KW-1185">Reference proteome</keyword>
<protein>
    <submittedName>
        <fullName evidence="1">Uncharacterized protein</fullName>
    </submittedName>
</protein>
<proteinExistence type="predicted"/>
<reference evidence="1 2" key="1">
    <citation type="submission" date="2020-07" db="EMBL/GenBank/DDBJ databases">
        <title>Sequencing the genomes of 1000 actinobacteria strains.</title>
        <authorList>
            <person name="Klenk H.-P."/>
        </authorList>
    </citation>
    <scope>NUCLEOTIDE SEQUENCE [LARGE SCALE GENOMIC DNA]</scope>
    <source>
        <strain evidence="1 2">DSM 19663</strain>
    </source>
</reference>
<sequence>MRRRVAVFKGDNQGLRTFKPFVDDFSAPYWERVAAWDEWTARRDDWLEQRQLFAEVHGWPGGELERFFEECYVFADRPWDPGIEPV</sequence>
<accession>A0A839E6I0</accession>
<name>A0A839E6I0_9MICO</name>
<dbReference type="EMBL" id="JACGWX010000002">
    <property type="protein sequence ID" value="MBA8847400.1"/>
    <property type="molecule type" value="Genomic_DNA"/>
</dbReference>
<evidence type="ECO:0000313" key="1">
    <source>
        <dbReference type="EMBL" id="MBA8847400.1"/>
    </source>
</evidence>
<dbReference type="RefSeq" id="WP_182490248.1">
    <property type="nucleotide sequence ID" value="NZ_BAAAOV010000027.1"/>
</dbReference>
<evidence type="ECO:0000313" key="2">
    <source>
        <dbReference type="Proteomes" id="UP000585905"/>
    </source>
</evidence>
<dbReference type="Proteomes" id="UP000585905">
    <property type="component" value="Unassembled WGS sequence"/>
</dbReference>
<comment type="caution">
    <text evidence="1">The sequence shown here is derived from an EMBL/GenBank/DDBJ whole genome shotgun (WGS) entry which is preliminary data.</text>
</comment>
<gene>
    <name evidence="1" type="ORF">FHX53_000985</name>
</gene>